<gene>
    <name evidence="2" type="ORF">HGI30_00070</name>
</gene>
<keyword evidence="3" id="KW-1185">Reference proteome</keyword>
<dbReference type="KEGG" id="palr:HGI30_00070"/>
<keyword evidence="1" id="KW-0472">Membrane</keyword>
<name>A0A6H2GRX6_9BACL</name>
<keyword evidence="1" id="KW-0812">Transmembrane</keyword>
<reference evidence="2 3" key="1">
    <citation type="submission" date="2020-04" db="EMBL/GenBank/DDBJ databases">
        <title>Novel Paenibacillus strain UniB2 isolated from commercial digestive syrup.</title>
        <authorList>
            <person name="Thorat V."/>
            <person name="Kirdat K."/>
            <person name="Tiwarekar B."/>
            <person name="Yadav A."/>
        </authorList>
    </citation>
    <scope>NUCLEOTIDE SEQUENCE [LARGE SCALE GENOMIC DNA]</scope>
    <source>
        <strain evidence="2 3">UniB2</strain>
    </source>
</reference>
<dbReference type="Proteomes" id="UP000502136">
    <property type="component" value="Chromosome"/>
</dbReference>
<proteinExistence type="predicted"/>
<evidence type="ECO:0000313" key="3">
    <source>
        <dbReference type="Proteomes" id="UP000502136"/>
    </source>
</evidence>
<evidence type="ECO:0000256" key="1">
    <source>
        <dbReference type="SAM" id="Phobius"/>
    </source>
</evidence>
<organism evidence="2 3">
    <name type="scientific">Paenibacillus albicereus</name>
    <dbReference type="NCBI Taxonomy" id="2726185"/>
    <lineage>
        <taxon>Bacteria</taxon>
        <taxon>Bacillati</taxon>
        <taxon>Bacillota</taxon>
        <taxon>Bacilli</taxon>
        <taxon>Bacillales</taxon>
        <taxon>Paenibacillaceae</taxon>
        <taxon>Paenibacillus</taxon>
    </lineage>
</organism>
<feature type="transmembrane region" description="Helical" evidence="1">
    <location>
        <begin position="114"/>
        <end position="131"/>
    </location>
</feature>
<protein>
    <submittedName>
        <fullName evidence="2">Uncharacterized protein</fullName>
    </submittedName>
</protein>
<accession>A0A6H2GRX6</accession>
<keyword evidence="1" id="KW-1133">Transmembrane helix</keyword>
<dbReference type="EMBL" id="CP051428">
    <property type="protein sequence ID" value="QJC50162.1"/>
    <property type="molecule type" value="Genomic_DNA"/>
</dbReference>
<feature type="transmembrane region" description="Helical" evidence="1">
    <location>
        <begin position="137"/>
        <end position="155"/>
    </location>
</feature>
<evidence type="ECO:0000313" key="2">
    <source>
        <dbReference type="EMBL" id="QJC50162.1"/>
    </source>
</evidence>
<feature type="transmembrane region" description="Helical" evidence="1">
    <location>
        <begin position="55"/>
        <end position="75"/>
    </location>
</feature>
<dbReference type="AlphaFoldDB" id="A0A6H2GRX6"/>
<sequence>MFQPLSEQKEATIYQYKLVRKLAFEPGFQRFYIVSGATLALALLLVDLWPALVGLATGSILVPFLHAVIIRMALLRRRSLESTSRRWQWRWKFPFPGYMPALPMELSVFQRLQLHKLWIGACVIGAFYPWLPQWLLAAYLLLHLWLLAPLLYAILRLHKEKRDGVIKLPFEEPFFSYYHR</sequence>
<dbReference type="RefSeq" id="WP_168905853.1">
    <property type="nucleotide sequence ID" value="NZ_CP051428.1"/>
</dbReference>